<evidence type="ECO:0000313" key="4">
    <source>
        <dbReference type="Proteomes" id="UP001157938"/>
    </source>
</evidence>
<evidence type="ECO:0008006" key="6">
    <source>
        <dbReference type="Google" id="ProtNLM"/>
    </source>
</evidence>
<proteinExistence type="predicted"/>
<evidence type="ECO:0000313" key="3">
    <source>
        <dbReference type="EMBL" id="CAI5740000.1"/>
    </source>
</evidence>
<feature type="coiled-coil region" evidence="1">
    <location>
        <begin position="197"/>
        <end position="224"/>
    </location>
</feature>
<dbReference type="Gene3D" id="3.10.20.90">
    <property type="entry name" value="Phosphatidylinositol 3-kinase Catalytic Subunit, Chain A, domain 1"/>
    <property type="match status" value="1"/>
</dbReference>
<gene>
    <name evidence="2" type="ORF">PFR001_LOCUS4417</name>
    <name evidence="3" type="ORF">PFR002_LOCUS9138</name>
</gene>
<dbReference type="Proteomes" id="UP001157938">
    <property type="component" value="Unassembled WGS sequence"/>
</dbReference>
<evidence type="ECO:0000313" key="5">
    <source>
        <dbReference type="Proteomes" id="UP001159659"/>
    </source>
</evidence>
<evidence type="ECO:0000313" key="2">
    <source>
        <dbReference type="EMBL" id="CAH0488967.1"/>
    </source>
</evidence>
<reference evidence="3" key="2">
    <citation type="submission" date="2022-12" db="EMBL/GenBank/DDBJ databases">
        <authorList>
            <person name="Webb A."/>
        </authorList>
    </citation>
    <scope>NUCLEOTIDE SEQUENCE</scope>
    <source>
        <strain evidence="3">Pf2</strain>
    </source>
</reference>
<organism evidence="3 5">
    <name type="scientific">Peronospora farinosa</name>
    <dbReference type="NCBI Taxonomy" id="134698"/>
    <lineage>
        <taxon>Eukaryota</taxon>
        <taxon>Sar</taxon>
        <taxon>Stramenopiles</taxon>
        <taxon>Oomycota</taxon>
        <taxon>Peronosporomycetes</taxon>
        <taxon>Peronosporales</taxon>
        <taxon>Peronosporaceae</taxon>
        <taxon>Peronospora</taxon>
    </lineage>
</organism>
<keyword evidence="4" id="KW-1185">Reference proteome</keyword>
<evidence type="ECO:0000256" key="1">
    <source>
        <dbReference type="SAM" id="Coils"/>
    </source>
</evidence>
<name>A0AAV0USW5_9STRA</name>
<dbReference type="EMBL" id="CAKLBC010000916">
    <property type="protein sequence ID" value="CAH0488967.1"/>
    <property type="molecule type" value="Genomic_DNA"/>
</dbReference>
<protein>
    <recommendedName>
        <fullName evidence="6">Ubiquitin-like domain-containing protein</fullName>
    </recommendedName>
</protein>
<accession>A0AAV0USW5</accession>
<dbReference type="EMBL" id="CANTFK010000991">
    <property type="protein sequence ID" value="CAI5740000.1"/>
    <property type="molecule type" value="Genomic_DNA"/>
</dbReference>
<dbReference type="AlphaFoldDB" id="A0AAV0USW5"/>
<keyword evidence="1" id="KW-0175">Coiled coil</keyword>
<sequence length="309" mass="33842">MSNKSELLVTVVFGKQSTTLAVCTQDIQALDKLKIQIAEKFHLDPKFQRLVVRGRDVKMSTVLTNGCKLLVLRNSSFYEKSAAPSAVKTSKSSSSILAPPVAGNSASKTVSKAPEIDVNELEDDVLLVQVFRGKSRYDVIFPRSKQILDVKKKVSAVLGLTSPQALKLVIKGKTPAHDVVLETLAGKKKIIKSMALLQPQQHAIQEKEEELIELLNELAGAQVASQRVQRQMARNFTSRDESLFELSKVLDDGQRIIENLELVKQHLAGSKTAGPRTGEQTLAAIMQAIEEANKLAETAQGLLERHSAV</sequence>
<dbReference type="Proteomes" id="UP001159659">
    <property type="component" value="Unassembled WGS sequence"/>
</dbReference>
<comment type="caution">
    <text evidence="3">The sequence shown here is derived from an EMBL/GenBank/DDBJ whole genome shotgun (WGS) entry which is preliminary data.</text>
</comment>
<reference evidence="2 4" key="1">
    <citation type="submission" date="2021-11" db="EMBL/GenBank/DDBJ databases">
        <authorList>
            <person name="Islam A."/>
            <person name="Islam S."/>
            <person name="Flora M.S."/>
            <person name="Rahman M."/>
            <person name="Ziaur R.M."/>
            <person name="Epstein J.H."/>
            <person name="Hassan M."/>
            <person name="Klassen M."/>
            <person name="Woodard K."/>
            <person name="Webb A."/>
            <person name="Webby R.J."/>
            <person name="El Zowalaty M.E."/>
        </authorList>
    </citation>
    <scope>NUCLEOTIDE SEQUENCE [LARGE SCALE GENOMIC DNA]</scope>
    <source>
        <strain evidence="2">Pf1</strain>
    </source>
</reference>